<keyword evidence="4" id="KW-1185">Reference proteome</keyword>
<dbReference type="PANTHER" id="PTHR33923:SF2">
    <property type="entry name" value="CALMODULIN-BINDING PROTEIN-RELATED"/>
    <property type="match status" value="1"/>
</dbReference>
<feature type="region of interest" description="Disordered" evidence="1">
    <location>
        <begin position="417"/>
        <end position="439"/>
    </location>
</feature>
<dbReference type="InterPro" id="IPR012417">
    <property type="entry name" value="CaM-bd_dom_pln"/>
</dbReference>
<dbReference type="Proteomes" id="UP001408789">
    <property type="component" value="Unassembled WGS sequence"/>
</dbReference>
<dbReference type="AlphaFoldDB" id="A0AAP0CJQ5"/>
<dbReference type="SMART" id="SM01054">
    <property type="entry name" value="CaM_binding"/>
    <property type="match status" value="1"/>
</dbReference>
<gene>
    <name evidence="3" type="ORF">SSX86_022894</name>
</gene>
<evidence type="ECO:0000313" key="3">
    <source>
        <dbReference type="EMBL" id="KAK9058054.1"/>
    </source>
</evidence>
<comment type="caution">
    <text evidence="3">The sequence shown here is derived from an EMBL/GenBank/DDBJ whole genome shotgun (WGS) entry which is preliminary data.</text>
</comment>
<dbReference type="GO" id="GO:0005516">
    <property type="term" value="F:calmodulin binding"/>
    <property type="evidence" value="ECO:0007669"/>
    <property type="project" value="InterPro"/>
</dbReference>
<feature type="domain" description="Calmodulin-binding" evidence="2">
    <location>
        <begin position="410"/>
        <end position="531"/>
    </location>
</feature>
<protein>
    <recommendedName>
        <fullName evidence="2">Calmodulin-binding domain-containing protein</fullName>
    </recommendedName>
</protein>
<evidence type="ECO:0000313" key="4">
    <source>
        <dbReference type="Proteomes" id="UP001408789"/>
    </source>
</evidence>
<feature type="region of interest" description="Disordered" evidence="1">
    <location>
        <begin position="1"/>
        <end position="111"/>
    </location>
</feature>
<sequence>MVQKKVPNIKPQLVINLRPSSPSSTQTHEKMKKIMKKPRPIKRSDESRSSAPLHDNKPVSTPLKQTPNYMKSTSSFEARKEHRSPKTPTPKSSRTSSLKMVRSLTTKTPSFKPLRSSKKVILDAQRATCSSTLKESKFPSYLELDHESDGLSTIKVCPYTYCSLNGHHHAPVPPLKYFLAARRRALKEHEAKKPGVILGPEGNRELLVDNYNKNGGGKRDEEECCDVDWEEGYCSDSDGLKLQEFDHSRLQDEHQELYDEESVSSGAWSLEEDGDSASSDGLCEQINQDYLNYDSSEVSSAATAGSDDQVHGAKVKIDYQKEETSEETNDKNRSTIIYNIIHFINISVFVNGEKTNTDRTVPATCVDANRKEREEAGEVNQTVAADEQVSFINVNHDHEYDDDDDAYTQSNLKDEEVETVSADEDQTHGTNEIKSESNDQLPDACINLRDLTGSGDDDDAREFNPRGPNFLSETPEPDAETVDLRHQMIDERKNAEEWMVDFALQQAVTTLAPARKRKVALLVEAFEKVMPDPIRVYETHNTSKAFTNSRPMQACSS</sequence>
<feature type="compositionally biased region" description="Basic residues" evidence="1">
    <location>
        <begin position="30"/>
        <end position="41"/>
    </location>
</feature>
<feature type="compositionally biased region" description="Basic and acidic residues" evidence="1">
    <location>
        <begin position="425"/>
        <end position="437"/>
    </location>
</feature>
<dbReference type="PANTHER" id="PTHR33923">
    <property type="entry name" value="CALMODULIN-BINDING PROTEIN-RELATED"/>
    <property type="match status" value="1"/>
</dbReference>
<name>A0AAP0CJQ5_9ASTR</name>
<feature type="region of interest" description="Disordered" evidence="1">
    <location>
        <begin position="453"/>
        <end position="476"/>
    </location>
</feature>
<feature type="region of interest" description="Disordered" evidence="1">
    <location>
        <begin position="254"/>
        <end position="281"/>
    </location>
</feature>
<proteinExistence type="predicted"/>
<dbReference type="Pfam" id="PF07839">
    <property type="entry name" value="CaM_binding"/>
    <property type="match status" value="1"/>
</dbReference>
<accession>A0AAP0CJQ5</accession>
<dbReference type="InterPro" id="IPR044681">
    <property type="entry name" value="PICBP-like"/>
</dbReference>
<dbReference type="EMBL" id="JBCNJP010000023">
    <property type="protein sequence ID" value="KAK9058054.1"/>
    <property type="molecule type" value="Genomic_DNA"/>
</dbReference>
<reference evidence="3 4" key="1">
    <citation type="submission" date="2024-04" db="EMBL/GenBank/DDBJ databases">
        <title>The reference genome of an endangered Asteraceae, Deinandra increscens subsp. villosa, native to the Central Coast of California.</title>
        <authorList>
            <person name="Guilliams M."/>
            <person name="Hasenstab-Lehman K."/>
            <person name="Meyer R."/>
            <person name="Mcevoy S."/>
        </authorList>
    </citation>
    <scope>NUCLEOTIDE SEQUENCE [LARGE SCALE GENOMIC DNA]</scope>
    <source>
        <tissue evidence="3">Leaf</tissue>
    </source>
</reference>
<evidence type="ECO:0000259" key="2">
    <source>
        <dbReference type="SMART" id="SM01054"/>
    </source>
</evidence>
<evidence type="ECO:0000256" key="1">
    <source>
        <dbReference type="SAM" id="MobiDB-lite"/>
    </source>
</evidence>
<feature type="compositionally biased region" description="Polar residues" evidence="1">
    <location>
        <begin position="58"/>
        <end position="76"/>
    </location>
</feature>
<organism evidence="3 4">
    <name type="scientific">Deinandra increscens subsp. villosa</name>
    <dbReference type="NCBI Taxonomy" id="3103831"/>
    <lineage>
        <taxon>Eukaryota</taxon>
        <taxon>Viridiplantae</taxon>
        <taxon>Streptophyta</taxon>
        <taxon>Embryophyta</taxon>
        <taxon>Tracheophyta</taxon>
        <taxon>Spermatophyta</taxon>
        <taxon>Magnoliopsida</taxon>
        <taxon>eudicotyledons</taxon>
        <taxon>Gunneridae</taxon>
        <taxon>Pentapetalae</taxon>
        <taxon>asterids</taxon>
        <taxon>campanulids</taxon>
        <taxon>Asterales</taxon>
        <taxon>Asteraceae</taxon>
        <taxon>Asteroideae</taxon>
        <taxon>Heliantheae alliance</taxon>
        <taxon>Madieae</taxon>
        <taxon>Madiinae</taxon>
        <taxon>Deinandra</taxon>
    </lineage>
</organism>